<evidence type="ECO:0000313" key="2">
    <source>
        <dbReference type="Proteomes" id="UP000054783"/>
    </source>
</evidence>
<name>A0A0V0Z600_9BILA</name>
<dbReference type="AlphaFoldDB" id="A0A0V0Z600"/>
<organism evidence="1 2">
    <name type="scientific">Trichinella patagoniensis</name>
    <dbReference type="NCBI Taxonomy" id="990121"/>
    <lineage>
        <taxon>Eukaryota</taxon>
        <taxon>Metazoa</taxon>
        <taxon>Ecdysozoa</taxon>
        <taxon>Nematoda</taxon>
        <taxon>Enoplea</taxon>
        <taxon>Dorylaimia</taxon>
        <taxon>Trichinellida</taxon>
        <taxon>Trichinellidae</taxon>
        <taxon>Trichinella</taxon>
    </lineage>
</organism>
<dbReference type="Proteomes" id="UP000054783">
    <property type="component" value="Unassembled WGS sequence"/>
</dbReference>
<dbReference type="EMBL" id="JYDQ01000389">
    <property type="protein sequence ID" value="KRY07903.1"/>
    <property type="molecule type" value="Genomic_DNA"/>
</dbReference>
<keyword evidence="2" id="KW-1185">Reference proteome</keyword>
<sequence>MARPEGYRRSKSSCGESFTIVKFGLKFHRVFSLVVERVILLDLRTVQLRQTHSRGSKSSPTAHFKDTAGENRGWLLATDSHDPTSRCLTSRRSVCRLVIAEGPQAGGLSARQWRDQISVDLPRCPPAAKYSRIPLVRSRLARFPALYADFLKSRLHLYNMYVIRSPLSRSAIPLSTFRFVMVIGL</sequence>
<protein>
    <submittedName>
        <fullName evidence="1">Uncharacterized protein</fullName>
    </submittedName>
</protein>
<proteinExistence type="predicted"/>
<comment type="caution">
    <text evidence="1">The sequence shown here is derived from an EMBL/GenBank/DDBJ whole genome shotgun (WGS) entry which is preliminary data.</text>
</comment>
<accession>A0A0V0Z600</accession>
<evidence type="ECO:0000313" key="1">
    <source>
        <dbReference type="EMBL" id="KRY07903.1"/>
    </source>
</evidence>
<reference evidence="1 2" key="1">
    <citation type="submission" date="2015-01" db="EMBL/GenBank/DDBJ databases">
        <title>Evolution of Trichinella species and genotypes.</title>
        <authorList>
            <person name="Korhonen P.K."/>
            <person name="Edoardo P."/>
            <person name="Giuseppe L.R."/>
            <person name="Gasser R.B."/>
        </authorList>
    </citation>
    <scope>NUCLEOTIDE SEQUENCE [LARGE SCALE GENOMIC DNA]</scope>
    <source>
        <strain evidence="1">ISS2496</strain>
    </source>
</reference>
<gene>
    <name evidence="1" type="ORF">T12_10582</name>
</gene>